<reference evidence="1 2" key="1">
    <citation type="journal article" date="2017" name="Int. J. Parasitol.">
        <title>The genome of the protozoan parasite Cystoisospora suis and a reverse vaccinology approach to identify vaccine candidates.</title>
        <authorList>
            <person name="Palmieri N."/>
            <person name="Shrestha A."/>
            <person name="Ruttkowski B."/>
            <person name="Beck T."/>
            <person name="Vogl C."/>
            <person name="Tomley F."/>
            <person name="Blake D.P."/>
            <person name="Joachim A."/>
        </authorList>
    </citation>
    <scope>NUCLEOTIDE SEQUENCE [LARGE SCALE GENOMIC DNA]</scope>
    <source>
        <strain evidence="1 2">Wien I</strain>
    </source>
</reference>
<keyword evidence="2" id="KW-1185">Reference proteome</keyword>
<evidence type="ECO:0000313" key="1">
    <source>
        <dbReference type="EMBL" id="PHJ22036.1"/>
    </source>
</evidence>
<name>A0A2C6L2Y8_9APIC</name>
<dbReference type="EMBL" id="MIGC01001865">
    <property type="protein sequence ID" value="PHJ22036.1"/>
    <property type="molecule type" value="Genomic_DNA"/>
</dbReference>
<organism evidence="1 2">
    <name type="scientific">Cystoisospora suis</name>
    <dbReference type="NCBI Taxonomy" id="483139"/>
    <lineage>
        <taxon>Eukaryota</taxon>
        <taxon>Sar</taxon>
        <taxon>Alveolata</taxon>
        <taxon>Apicomplexa</taxon>
        <taxon>Conoidasida</taxon>
        <taxon>Coccidia</taxon>
        <taxon>Eucoccidiorida</taxon>
        <taxon>Eimeriorina</taxon>
        <taxon>Sarcocystidae</taxon>
        <taxon>Cystoisospora</taxon>
    </lineage>
</organism>
<dbReference type="Proteomes" id="UP000221165">
    <property type="component" value="Unassembled WGS sequence"/>
</dbReference>
<protein>
    <submittedName>
        <fullName evidence="1">Uncharacterized protein</fullName>
    </submittedName>
</protein>
<comment type="caution">
    <text evidence="1">The sequence shown here is derived from an EMBL/GenBank/DDBJ whole genome shotgun (WGS) entry which is preliminary data.</text>
</comment>
<sequence>MVTVLTGKGFFIFDGQTRSRNARLARSIVRQNCVEQISGVVAAADLNSTRSPRKGTLHQKATTRLR</sequence>
<dbReference type="RefSeq" id="XP_067923713.1">
    <property type="nucleotide sequence ID" value="XM_068064313.1"/>
</dbReference>
<dbReference type="AlphaFoldDB" id="A0A2C6L2Y8"/>
<dbReference type="VEuPathDB" id="ToxoDB:CSUI_004118"/>
<proteinExistence type="predicted"/>
<evidence type="ECO:0000313" key="2">
    <source>
        <dbReference type="Proteomes" id="UP000221165"/>
    </source>
</evidence>
<accession>A0A2C6L2Y8</accession>
<dbReference type="GeneID" id="94427524"/>
<gene>
    <name evidence="1" type="ORF">CSUI_004118</name>
</gene>